<dbReference type="AlphaFoldDB" id="A0A1B1N958"/>
<dbReference type="KEGG" id="serj:SGUI_0576"/>
<name>A0A1B1N958_9MICO</name>
<proteinExistence type="predicted"/>
<dbReference type="OrthoDB" id="4724472at2"/>
<dbReference type="STRING" id="1758689.SGUI_0576"/>
<gene>
    <name evidence="1" type="ORF">SGUI_0576</name>
</gene>
<reference evidence="1 2" key="1">
    <citation type="submission" date="2016-03" db="EMBL/GenBank/DDBJ databases">
        <title>Shallow-sea hydrothermal system.</title>
        <authorList>
            <person name="Tang K."/>
        </authorList>
    </citation>
    <scope>NUCLEOTIDE SEQUENCE [LARGE SCALE GENOMIC DNA]</scope>
    <source>
        <strain evidence="1 2">JLT9</strain>
    </source>
</reference>
<dbReference type="RefSeq" id="WP_066636036.1">
    <property type="nucleotide sequence ID" value="NZ_CP014989.1"/>
</dbReference>
<dbReference type="EMBL" id="CP014989">
    <property type="protein sequence ID" value="ANS77972.1"/>
    <property type="molecule type" value="Genomic_DNA"/>
</dbReference>
<evidence type="ECO:0000313" key="1">
    <source>
        <dbReference type="EMBL" id="ANS77972.1"/>
    </source>
</evidence>
<sequence>MSEQQGPRVIGVYNAKGGVLGEAAYVWGKARGSSHCSLCDITHATVRRKKEWEQMVAGLELRHLNELTPTQEAAVEEAGAPVVLAEGEGGGHTVLLSRADLDELGGDVTRFEQALRRRLADHTGT</sequence>
<evidence type="ECO:0000313" key="2">
    <source>
        <dbReference type="Proteomes" id="UP000092482"/>
    </source>
</evidence>
<dbReference type="Proteomes" id="UP000092482">
    <property type="component" value="Chromosome"/>
</dbReference>
<accession>A0A1B1N958</accession>
<protein>
    <submittedName>
        <fullName evidence="1">Uncharacterized protein</fullName>
    </submittedName>
</protein>
<organism evidence="1 2">
    <name type="scientific">Serinicoccus hydrothermalis</name>
    <dbReference type="NCBI Taxonomy" id="1758689"/>
    <lineage>
        <taxon>Bacteria</taxon>
        <taxon>Bacillati</taxon>
        <taxon>Actinomycetota</taxon>
        <taxon>Actinomycetes</taxon>
        <taxon>Micrococcales</taxon>
        <taxon>Ornithinimicrobiaceae</taxon>
        <taxon>Serinicoccus</taxon>
    </lineage>
</organism>
<keyword evidence="2" id="KW-1185">Reference proteome</keyword>